<dbReference type="SUPFAM" id="SSF56672">
    <property type="entry name" value="DNA/RNA polymerases"/>
    <property type="match status" value="1"/>
</dbReference>
<organism evidence="11 12">
    <name type="scientific">Desulfobacula toluolica (strain DSM 7467 / Tol2)</name>
    <dbReference type="NCBI Taxonomy" id="651182"/>
    <lineage>
        <taxon>Bacteria</taxon>
        <taxon>Pseudomonadati</taxon>
        <taxon>Thermodesulfobacteriota</taxon>
        <taxon>Desulfobacteria</taxon>
        <taxon>Desulfobacterales</taxon>
        <taxon>Desulfobacteraceae</taxon>
        <taxon>Desulfobacula</taxon>
    </lineage>
</organism>
<dbReference type="STRING" id="651182.TOL2_C20580"/>
<dbReference type="GO" id="GO:0046872">
    <property type="term" value="F:metal ion binding"/>
    <property type="evidence" value="ECO:0007669"/>
    <property type="project" value="UniProtKB-KW"/>
</dbReference>
<dbReference type="Gene3D" id="3.30.70.270">
    <property type="match status" value="1"/>
</dbReference>
<dbReference type="EC" id="2.7.7.49" evidence="1"/>
<dbReference type="InterPro" id="IPR030931">
    <property type="entry name" value="Group_II_RT_mat"/>
</dbReference>
<dbReference type="PRINTS" id="PR00866">
    <property type="entry name" value="RNADNAPOLMS"/>
</dbReference>
<dbReference type="InterPro" id="IPR043128">
    <property type="entry name" value="Rev_trsase/Diguanyl_cyclase"/>
</dbReference>
<dbReference type="PANTHER" id="PTHR34047:SF8">
    <property type="entry name" value="PROTEIN YKFC"/>
    <property type="match status" value="1"/>
</dbReference>
<keyword evidence="7" id="KW-0051">Antiviral defense</keyword>
<dbReference type="CDD" id="cd01651">
    <property type="entry name" value="RT_G2_intron"/>
    <property type="match status" value="1"/>
</dbReference>
<reference evidence="11 12" key="1">
    <citation type="journal article" date="2013" name="Environ. Microbiol.">
        <title>Complete genome, catabolic sub-proteomes and key-metabolites of Desulfobacula toluolica Tol2, a marine, aromatic compound-degrading, sulfate-reducing bacterium.</title>
        <authorList>
            <person name="Wohlbrand L."/>
            <person name="Jacob J.H."/>
            <person name="Kube M."/>
            <person name="Mussmann M."/>
            <person name="Jarling R."/>
            <person name="Beck A."/>
            <person name="Amann R."/>
            <person name="Wilkes H."/>
            <person name="Reinhardt R."/>
            <person name="Rabus R."/>
        </authorList>
    </citation>
    <scope>NUCLEOTIDE SEQUENCE [LARGE SCALE GENOMIC DNA]</scope>
    <source>
        <strain evidence="12">DSM 7467 / Tol2</strain>
    </source>
</reference>
<dbReference type="PROSITE" id="PS50878">
    <property type="entry name" value="RT_POL"/>
    <property type="match status" value="1"/>
</dbReference>
<evidence type="ECO:0000313" key="11">
    <source>
        <dbReference type="EMBL" id="CCK80219.1"/>
    </source>
</evidence>
<keyword evidence="12" id="KW-1185">Reference proteome</keyword>
<sequence>MIETNRRCILMDILPQQMEMFTALQITESPTESSRLMEFILERGNMFRALKRVRSNKGAPGIDNMTVDQLPGYLRRHWPKVKGKLLQGNYKPLPVKRKEIPKPDGGVRLLGIPTVLDRLIQQAVSEILQQIWDPHFSESSHGFRPGRSQHDAILQGKVYLLSGYTHSVNMDLSKFFDRVNHDRLMSRLAERIKDKRVLKLIRSYLTAGVMIDGVVVSAAEGTPQGGPLSPVISNIVLDELDKELEKRGHKFVRYADDFVIYLKSKKAAERVMKSVTRFITVKLRLKVNEEKSKVSRPWLDKFLGYTFISMCGKTKIRIHRKTIESFKERVRELTNRNCGLSLPQIIDKLNMYIRGWWNYYCLTEARHIFKSLNGWIIRRLRCVVWKQWKNPGTKIRNLLKRGIPFQYAVTCGNSRKKHWRMSRVKWVVMALPNKYFLSLGLFLPGN</sequence>
<dbReference type="InterPro" id="IPR051083">
    <property type="entry name" value="GrpII_Intron_Splice-Mob/Def"/>
</dbReference>
<dbReference type="KEGG" id="dto:TOL2_C20580"/>
<dbReference type="HOGENOM" id="CLU_013584_2_1_7"/>
<keyword evidence="4" id="KW-0479">Metal-binding</keyword>
<dbReference type="PATRIC" id="fig|651182.5.peg.2446"/>
<feature type="domain" description="Reverse transcriptase" evidence="10">
    <location>
        <begin position="81"/>
        <end position="307"/>
    </location>
</feature>
<dbReference type="InterPro" id="IPR043502">
    <property type="entry name" value="DNA/RNA_pol_sf"/>
</dbReference>
<dbReference type="RefSeq" id="WP_014957541.1">
    <property type="nucleotide sequence ID" value="NC_018645.1"/>
</dbReference>
<comment type="catalytic activity">
    <reaction evidence="9">
        <text>DNA(n) + a 2'-deoxyribonucleoside 5'-triphosphate = DNA(n+1) + diphosphate</text>
        <dbReference type="Rhea" id="RHEA:22508"/>
        <dbReference type="Rhea" id="RHEA-COMP:17339"/>
        <dbReference type="Rhea" id="RHEA-COMP:17340"/>
        <dbReference type="ChEBI" id="CHEBI:33019"/>
        <dbReference type="ChEBI" id="CHEBI:61560"/>
        <dbReference type="ChEBI" id="CHEBI:173112"/>
        <dbReference type="EC" id="2.7.7.49"/>
    </reaction>
</comment>
<evidence type="ECO:0000256" key="7">
    <source>
        <dbReference type="ARBA" id="ARBA00023118"/>
    </source>
</evidence>
<dbReference type="InterPro" id="IPR000123">
    <property type="entry name" value="Reverse_transcriptase_msDNA"/>
</dbReference>
<dbReference type="InterPro" id="IPR013597">
    <property type="entry name" value="Mat_intron_G2"/>
</dbReference>
<dbReference type="Pfam" id="PF08388">
    <property type="entry name" value="GIIM"/>
    <property type="match status" value="1"/>
</dbReference>
<evidence type="ECO:0000256" key="3">
    <source>
        <dbReference type="ARBA" id="ARBA00022695"/>
    </source>
</evidence>
<protein>
    <recommendedName>
        <fullName evidence="1">RNA-directed DNA polymerase</fullName>
        <ecNumber evidence="1">2.7.7.49</ecNumber>
    </recommendedName>
</protein>
<dbReference type="GO" id="GO:0003723">
    <property type="term" value="F:RNA binding"/>
    <property type="evidence" value="ECO:0007669"/>
    <property type="project" value="InterPro"/>
</dbReference>
<keyword evidence="6 11" id="KW-0695">RNA-directed DNA polymerase</keyword>
<dbReference type="NCBIfam" id="TIGR04416">
    <property type="entry name" value="group_II_RT_mat"/>
    <property type="match status" value="1"/>
</dbReference>
<evidence type="ECO:0000256" key="6">
    <source>
        <dbReference type="ARBA" id="ARBA00022918"/>
    </source>
</evidence>
<dbReference type="GO" id="GO:0051607">
    <property type="term" value="P:defense response to virus"/>
    <property type="evidence" value="ECO:0007669"/>
    <property type="project" value="UniProtKB-KW"/>
</dbReference>
<dbReference type="Proteomes" id="UP000007347">
    <property type="component" value="Chromosome"/>
</dbReference>
<accession>K0N8J2</accession>
<evidence type="ECO:0000256" key="2">
    <source>
        <dbReference type="ARBA" id="ARBA00022679"/>
    </source>
</evidence>
<dbReference type="Pfam" id="PF00078">
    <property type="entry name" value="RVT_1"/>
    <property type="match status" value="1"/>
</dbReference>
<keyword evidence="3 11" id="KW-0548">Nucleotidyltransferase</keyword>
<evidence type="ECO:0000256" key="8">
    <source>
        <dbReference type="ARBA" id="ARBA00034120"/>
    </source>
</evidence>
<gene>
    <name evidence="11" type="primary">rdp12</name>
    <name evidence="11" type="ordered locus">TOL2_C20580</name>
</gene>
<evidence type="ECO:0000313" key="12">
    <source>
        <dbReference type="Proteomes" id="UP000007347"/>
    </source>
</evidence>
<dbReference type="GO" id="GO:0003964">
    <property type="term" value="F:RNA-directed DNA polymerase activity"/>
    <property type="evidence" value="ECO:0007669"/>
    <property type="project" value="UniProtKB-KW"/>
</dbReference>
<dbReference type="EMBL" id="FO203503">
    <property type="protein sequence ID" value="CCK80219.1"/>
    <property type="molecule type" value="Genomic_DNA"/>
</dbReference>
<evidence type="ECO:0000256" key="4">
    <source>
        <dbReference type="ARBA" id="ARBA00022723"/>
    </source>
</evidence>
<proteinExistence type="inferred from homology"/>
<dbReference type="InterPro" id="IPR000477">
    <property type="entry name" value="RT_dom"/>
</dbReference>
<keyword evidence="5" id="KW-0460">Magnesium</keyword>
<dbReference type="PANTHER" id="PTHR34047">
    <property type="entry name" value="NUCLEAR INTRON MATURASE 1, MITOCHONDRIAL-RELATED"/>
    <property type="match status" value="1"/>
</dbReference>
<dbReference type="OrthoDB" id="5366084at2"/>
<name>K0N8J2_DESTT</name>
<evidence type="ECO:0000256" key="5">
    <source>
        <dbReference type="ARBA" id="ARBA00022842"/>
    </source>
</evidence>
<evidence type="ECO:0000256" key="9">
    <source>
        <dbReference type="ARBA" id="ARBA00048173"/>
    </source>
</evidence>
<dbReference type="AlphaFoldDB" id="K0N8J2"/>
<comment type="similarity">
    <text evidence="8">Belongs to the bacterial reverse transcriptase family.</text>
</comment>
<evidence type="ECO:0000256" key="1">
    <source>
        <dbReference type="ARBA" id="ARBA00012493"/>
    </source>
</evidence>
<keyword evidence="2 11" id="KW-0808">Transferase</keyword>
<evidence type="ECO:0000259" key="10">
    <source>
        <dbReference type="PROSITE" id="PS50878"/>
    </source>
</evidence>